<sequence length="251" mass="27956">MTRLKHLDDYVDTLYQNADPRLQETIDLKEETRTHLEQSIRDLMLTGRSETEATRIALDRFGGAEQADSIIKTMQIQQNRFATRLFHIGLGVLLSSMIVFIASLWIGGKYDLTFADAVYLNVAEAVPIDAETGQAILQTSGLIHGVSMTATDTPGEAVSLSKRWAGTLGLISDERSYLENDVFTVIDVVDPRKIGSILLLIGLTVYYVLSTVWGVITLHTRQRLNLLSLALLLTLNVIGFWMANRVTSKEE</sequence>
<organism evidence="2 3">
    <name type="scientific">Exiguobacterium aurantiacum</name>
    <dbReference type="NCBI Taxonomy" id="33987"/>
    <lineage>
        <taxon>Bacteria</taxon>
        <taxon>Bacillati</taxon>
        <taxon>Bacillota</taxon>
        <taxon>Bacilli</taxon>
        <taxon>Bacillales</taxon>
        <taxon>Bacillales Family XII. Incertae Sedis</taxon>
        <taxon>Exiguobacterium</taxon>
    </lineage>
</organism>
<keyword evidence="3" id="KW-1185">Reference proteome</keyword>
<gene>
    <name evidence="2" type="ORF">NMQ00_04995</name>
</gene>
<evidence type="ECO:0000256" key="1">
    <source>
        <dbReference type="SAM" id="Phobius"/>
    </source>
</evidence>
<proteinExistence type="predicted"/>
<keyword evidence="1" id="KW-1133">Transmembrane helix</keyword>
<keyword evidence="1" id="KW-0812">Transmembrane</keyword>
<feature type="transmembrane region" description="Helical" evidence="1">
    <location>
        <begin position="85"/>
        <end position="106"/>
    </location>
</feature>
<dbReference type="NCBIfam" id="NF038403">
    <property type="entry name" value="perm_prefix_1"/>
    <property type="match status" value="1"/>
</dbReference>
<keyword evidence="1" id="KW-0472">Membrane</keyword>
<name>A0ABY5FQZ6_9BACL</name>
<dbReference type="RefSeq" id="WP_255178199.1">
    <property type="nucleotide sequence ID" value="NZ_CP101462.1"/>
</dbReference>
<accession>A0ABY5FQZ6</accession>
<evidence type="ECO:0000313" key="3">
    <source>
        <dbReference type="Proteomes" id="UP001060325"/>
    </source>
</evidence>
<feature type="transmembrane region" description="Helical" evidence="1">
    <location>
        <begin position="197"/>
        <end position="217"/>
    </location>
</feature>
<feature type="transmembrane region" description="Helical" evidence="1">
    <location>
        <begin position="224"/>
        <end position="243"/>
    </location>
</feature>
<dbReference type="Proteomes" id="UP001060325">
    <property type="component" value="Chromosome"/>
</dbReference>
<protein>
    <submittedName>
        <fullName evidence="2">Permease prefix domain 1-containing protein</fullName>
    </submittedName>
</protein>
<reference evidence="2" key="1">
    <citation type="submission" date="2022-07" db="EMBL/GenBank/DDBJ databases">
        <title>Complete genome of CX2.</title>
        <authorList>
            <person name="Cao G."/>
        </authorList>
    </citation>
    <scope>NUCLEOTIDE SEQUENCE</scope>
    <source>
        <strain evidence="2">CX2</strain>
    </source>
</reference>
<dbReference type="InterPro" id="IPR047928">
    <property type="entry name" value="Perm_prefix_1"/>
</dbReference>
<evidence type="ECO:0000313" key="2">
    <source>
        <dbReference type="EMBL" id="UTT43861.1"/>
    </source>
</evidence>
<dbReference type="EMBL" id="CP101462">
    <property type="protein sequence ID" value="UTT43861.1"/>
    <property type="molecule type" value="Genomic_DNA"/>
</dbReference>